<feature type="domain" description="CAAX prenyl protease 2/Lysostaphin resistance protein A-like" evidence="2">
    <location>
        <begin position="148"/>
        <end position="236"/>
    </location>
</feature>
<keyword evidence="1" id="KW-1133">Transmembrane helix</keyword>
<dbReference type="GO" id="GO:0004175">
    <property type="term" value="F:endopeptidase activity"/>
    <property type="evidence" value="ECO:0007669"/>
    <property type="project" value="UniProtKB-ARBA"/>
</dbReference>
<name>A0A2T4Q407_STAWA</name>
<dbReference type="RefSeq" id="WP_107532292.1">
    <property type="nucleotide sequence ID" value="NZ_PZEV01000001.1"/>
</dbReference>
<keyword evidence="1" id="KW-0472">Membrane</keyword>
<dbReference type="STRING" id="1194526.A284_01775"/>
<feature type="transmembrane region" description="Helical" evidence="1">
    <location>
        <begin position="97"/>
        <end position="118"/>
    </location>
</feature>
<keyword evidence="3" id="KW-0482">Metalloprotease</keyword>
<dbReference type="EMBL" id="PZEV01000001">
    <property type="protein sequence ID" value="PTI52717.1"/>
    <property type="molecule type" value="Genomic_DNA"/>
</dbReference>
<gene>
    <name evidence="3" type="ORF">BU085_00420</name>
</gene>
<protein>
    <submittedName>
        <fullName evidence="3">CPBP family intramembrane metalloprotease</fullName>
    </submittedName>
</protein>
<dbReference type="GO" id="GO:0006508">
    <property type="term" value="P:proteolysis"/>
    <property type="evidence" value="ECO:0007669"/>
    <property type="project" value="UniProtKB-KW"/>
</dbReference>
<evidence type="ECO:0000313" key="4">
    <source>
        <dbReference type="Proteomes" id="UP000240717"/>
    </source>
</evidence>
<keyword evidence="3" id="KW-0645">Protease</keyword>
<organism evidence="3 4">
    <name type="scientific">Staphylococcus warneri</name>
    <dbReference type="NCBI Taxonomy" id="1292"/>
    <lineage>
        <taxon>Bacteria</taxon>
        <taxon>Bacillati</taxon>
        <taxon>Bacillota</taxon>
        <taxon>Bacilli</taxon>
        <taxon>Bacillales</taxon>
        <taxon>Staphylococcaceae</taxon>
        <taxon>Staphylococcus</taxon>
    </lineage>
</organism>
<feature type="transmembrane region" description="Helical" evidence="1">
    <location>
        <begin position="201"/>
        <end position="218"/>
    </location>
</feature>
<dbReference type="AlphaFoldDB" id="A0A2T4Q407"/>
<evidence type="ECO:0000313" key="3">
    <source>
        <dbReference type="EMBL" id="PTI52717.1"/>
    </source>
</evidence>
<comment type="caution">
    <text evidence="3">The sequence shown here is derived from an EMBL/GenBank/DDBJ whole genome shotgun (WGS) entry which is preliminary data.</text>
</comment>
<proteinExistence type="predicted"/>
<feature type="transmembrane region" description="Helical" evidence="1">
    <location>
        <begin position="142"/>
        <end position="163"/>
    </location>
</feature>
<dbReference type="InterPro" id="IPR003675">
    <property type="entry name" value="Rce1/LyrA-like_dom"/>
</dbReference>
<evidence type="ECO:0000259" key="2">
    <source>
        <dbReference type="Pfam" id="PF02517"/>
    </source>
</evidence>
<reference evidence="3 4" key="1">
    <citation type="journal article" date="2016" name="Front. Microbiol.">
        <title>Comprehensive Phylogenetic Analysis of Bovine Non-aureus Staphylococci Species Based on Whole-Genome Sequencing.</title>
        <authorList>
            <person name="Naushad S."/>
            <person name="Barkema H.W."/>
            <person name="Luby C."/>
            <person name="Condas L.A."/>
            <person name="Nobrega D.B."/>
            <person name="Carson D.A."/>
            <person name="De Buck J."/>
        </authorList>
    </citation>
    <scope>NUCLEOTIDE SEQUENCE [LARGE SCALE GENOMIC DNA]</scope>
    <source>
        <strain evidence="3 4">SNUC 2993</strain>
    </source>
</reference>
<dbReference type="Pfam" id="PF02517">
    <property type="entry name" value="Rce1-like"/>
    <property type="match status" value="1"/>
</dbReference>
<dbReference type="GO" id="GO:0080120">
    <property type="term" value="P:CAAX-box protein maturation"/>
    <property type="evidence" value="ECO:0007669"/>
    <property type="project" value="UniProtKB-ARBA"/>
</dbReference>
<accession>A0A2T4Q407</accession>
<feature type="transmembrane region" description="Helical" evidence="1">
    <location>
        <begin position="230"/>
        <end position="251"/>
    </location>
</feature>
<evidence type="ECO:0000256" key="1">
    <source>
        <dbReference type="SAM" id="Phobius"/>
    </source>
</evidence>
<dbReference type="GO" id="GO:0008237">
    <property type="term" value="F:metallopeptidase activity"/>
    <property type="evidence" value="ECO:0007669"/>
    <property type="project" value="UniProtKB-KW"/>
</dbReference>
<keyword evidence="3" id="KW-0378">Hydrolase</keyword>
<dbReference type="InterPro" id="IPR052710">
    <property type="entry name" value="CAAX_protease"/>
</dbReference>
<keyword evidence="1" id="KW-0812">Transmembrane</keyword>
<feature type="transmembrane region" description="Helical" evidence="1">
    <location>
        <begin position="175"/>
        <end position="195"/>
    </location>
</feature>
<dbReference type="PANTHER" id="PTHR36435:SF1">
    <property type="entry name" value="CAAX AMINO TERMINAL PROTEASE FAMILY PROTEIN"/>
    <property type="match status" value="1"/>
</dbReference>
<dbReference type="PANTHER" id="PTHR36435">
    <property type="entry name" value="SLR1288 PROTEIN"/>
    <property type="match status" value="1"/>
</dbReference>
<dbReference type="Proteomes" id="UP000240717">
    <property type="component" value="Unassembled WGS sequence"/>
</dbReference>
<feature type="transmembrane region" description="Helical" evidence="1">
    <location>
        <begin position="21"/>
        <end position="46"/>
    </location>
</feature>
<feature type="transmembrane region" description="Helical" evidence="1">
    <location>
        <begin position="52"/>
        <end position="76"/>
    </location>
</feature>
<sequence length="252" mass="29208">MIDSKMNKKDNVRHNGNKMMNIFIIIVLTIVIQIPAAMSIIALPFSLKLNDWYTIALSMLILGLALFIVWAIRSYYLFRTYENQYLKMTMKDVLKNIAFFILAIICSITSNALMSIFIGDSGTKNEKMIDESLDSLMDKSHLPHLSIVLVTILCLCFIGPYLEELVFRGIFKETLFMKSRFWLPLIISSVVFSSQHLSTNIFSFGLYFLMGCVLYVAYDRRRNIKDSMMVHMLNNSITTIPLFLVYLYIYFK</sequence>